<evidence type="ECO:0000256" key="1">
    <source>
        <dbReference type="ARBA" id="ARBA00022679"/>
    </source>
</evidence>
<keyword evidence="7" id="KW-0547">Nucleotide-binding</keyword>
<feature type="transmembrane region" description="Helical" evidence="5">
    <location>
        <begin position="156"/>
        <end position="174"/>
    </location>
</feature>
<reference evidence="7 8" key="1">
    <citation type="submission" date="2019-03" db="EMBL/GenBank/DDBJ databases">
        <title>Genomics of glacier-inhabiting Cryobacterium strains.</title>
        <authorList>
            <person name="Liu Q."/>
            <person name="Xin Y.-H."/>
        </authorList>
    </citation>
    <scope>NUCLEOTIDE SEQUENCE [LARGE SCALE GENOMIC DNA]</scope>
    <source>
        <strain evidence="7 8">Sr36</strain>
    </source>
</reference>
<feature type="region of interest" description="Disordered" evidence="4">
    <location>
        <begin position="253"/>
        <end position="283"/>
    </location>
</feature>
<keyword evidence="5" id="KW-0812">Transmembrane</keyword>
<dbReference type="RefSeq" id="WP_134555615.1">
    <property type="nucleotide sequence ID" value="NZ_SOHK01000012.1"/>
</dbReference>
<feature type="transmembrane region" description="Helical" evidence="5">
    <location>
        <begin position="72"/>
        <end position="92"/>
    </location>
</feature>
<protein>
    <submittedName>
        <fullName evidence="7">ATP-binding protein</fullName>
    </submittedName>
</protein>
<evidence type="ECO:0000313" key="7">
    <source>
        <dbReference type="EMBL" id="TFD66485.1"/>
    </source>
</evidence>
<accession>A0A4R9ANP7</accession>
<dbReference type="EMBL" id="SOHK01000012">
    <property type="protein sequence ID" value="TFD66485.1"/>
    <property type="molecule type" value="Genomic_DNA"/>
</dbReference>
<keyword evidence="8" id="KW-1185">Reference proteome</keyword>
<dbReference type="GO" id="GO:0005524">
    <property type="term" value="F:ATP binding"/>
    <property type="evidence" value="ECO:0007669"/>
    <property type="project" value="UniProtKB-KW"/>
</dbReference>
<feature type="transmembrane region" description="Helical" evidence="5">
    <location>
        <begin position="47"/>
        <end position="65"/>
    </location>
</feature>
<evidence type="ECO:0000256" key="2">
    <source>
        <dbReference type="ARBA" id="ARBA00022777"/>
    </source>
</evidence>
<feature type="compositionally biased region" description="Polar residues" evidence="4">
    <location>
        <begin position="253"/>
        <end position="262"/>
    </location>
</feature>
<proteinExistence type="predicted"/>
<evidence type="ECO:0000256" key="4">
    <source>
        <dbReference type="SAM" id="MobiDB-lite"/>
    </source>
</evidence>
<keyword evidence="2" id="KW-0418">Kinase</keyword>
<dbReference type="AlphaFoldDB" id="A0A4R9ANP7"/>
<evidence type="ECO:0000256" key="3">
    <source>
        <dbReference type="ARBA" id="ARBA00023012"/>
    </source>
</evidence>
<comment type="caution">
    <text evidence="7">The sequence shown here is derived from an EMBL/GenBank/DDBJ whole genome shotgun (WGS) entry which is preliminary data.</text>
</comment>
<dbReference type="GO" id="GO:0016301">
    <property type="term" value="F:kinase activity"/>
    <property type="evidence" value="ECO:0007669"/>
    <property type="project" value="UniProtKB-KW"/>
</dbReference>
<dbReference type="OrthoDB" id="3534856at2"/>
<dbReference type="Pfam" id="PF02518">
    <property type="entry name" value="HATPase_c"/>
    <property type="match status" value="1"/>
</dbReference>
<evidence type="ECO:0000259" key="6">
    <source>
        <dbReference type="Pfam" id="PF02518"/>
    </source>
</evidence>
<feature type="transmembrane region" description="Helical" evidence="5">
    <location>
        <begin position="21"/>
        <end position="41"/>
    </location>
</feature>
<sequence length="417" mass="43963">MSLGLPGHLVQLTLARALARAAHWFALTCLMAGAVSVSILSLSSPELWITVVVVVAMGALLVLFTRHRRIGFAVAYLLVGTLSVYIFTVTVLGVPDVFPASNMFLVALPKMALVMVGGAGSTALAGVLWSTAAFLLAESAAFLAILGTEVPYRPDLFTLSTYVVLVGVIVLAGIDRRASNAAQPAIHRAVQDGANRQLRDALDTRAIALLNDTTVAQLVALSLAEPGALSPGLQTSLRDTLSTLHDTNWLTDIDARSNTGPQPTLAEKAQTETAQAQTEQPPSQAWLSSAVHTAIERCSERGLKIEVTGDRDALARLDAGSDRDVGLAVQQCLVNVILHSGIASAEVAIEQDLTTISLLITDAGRGFTESESASDRLGLRQSVRRRIEQLGGSVLIWSRPGAGTSVRLTVPAAQKNA</sequence>
<dbReference type="InterPro" id="IPR036890">
    <property type="entry name" value="HATPase_C_sf"/>
</dbReference>
<name>A0A4R9ANP7_9MICO</name>
<keyword evidence="5" id="KW-1133">Transmembrane helix</keyword>
<dbReference type="InterPro" id="IPR050482">
    <property type="entry name" value="Sensor_HK_TwoCompSys"/>
</dbReference>
<evidence type="ECO:0000313" key="8">
    <source>
        <dbReference type="Proteomes" id="UP000298154"/>
    </source>
</evidence>
<gene>
    <name evidence="7" type="ORF">E3T47_08405</name>
</gene>
<dbReference type="PANTHER" id="PTHR24421">
    <property type="entry name" value="NITRATE/NITRITE SENSOR PROTEIN NARX-RELATED"/>
    <property type="match status" value="1"/>
</dbReference>
<evidence type="ECO:0000256" key="5">
    <source>
        <dbReference type="SAM" id="Phobius"/>
    </source>
</evidence>
<dbReference type="Gene3D" id="3.30.565.10">
    <property type="entry name" value="Histidine kinase-like ATPase, C-terminal domain"/>
    <property type="match status" value="1"/>
</dbReference>
<dbReference type="GO" id="GO:0000160">
    <property type="term" value="P:phosphorelay signal transduction system"/>
    <property type="evidence" value="ECO:0007669"/>
    <property type="project" value="UniProtKB-KW"/>
</dbReference>
<dbReference type="SUPFAM" id="SSF55874">
    <property type="entry name" value="ATPase domain of HSP90 chaperone/DNA topoisomerase II/histidine kinase"/>
    <property type="match status" value="1"/>
</dbReference>
<keyword evidence="3" id="KW-0902">Two-component regulatory system</keyword>
<feature type="domain" description="Histidine kinase/HSP90-like ATPase" evidence="6">
    <location>
        <begin position="324"/>
        <end position="413"/>
    </location>
</feature>
<feature type="transmembrane region" description="Helical" evidence="5">
    <location>
        <begin position="112"/>
        <end position="136"/>
    </location>
</feature>
<organism evidence="7 8">
    <name type="scientific">Cryobacterium ruanii</name>
    <dbReference type="NCBI Taxonomy" id="1259197"/>
    <lineage>
        <taxon>Bacteria</taxon>
        <taxon>Bacillati</taxon>
        <taxon>Actinomycetota</taxon>
        <taxon>Actinomycetes</taxon>
        <taxon>Micrococcales</taxon>
        <taxon>Microbacteriaceae</taxon>
        <taxon>Cryobacterium</taxon>
    </lineage>
</organism>
<dbReference type="InterPro" id="IPR003594">
    <property type="entry name" value="HATPase_dom"/>
</dbReference>
<dbReference type="Proteomes" id="UP000298154">
    <property type="component" value="Unassembled WGS sequence"/>
</dbReference>
<dbReference type="PANTHER" id="PTHR24421:SF61">
    <property type="entry name" value="OXYGEN SENSOR HISTIDINE KINASE NREB"/>
    <property type="match status" value="1"/>
</dbReference>
<keyword evidence="7" id="KW-0067">ATP-binding</keyword>
<keyword evidence="5" id="KW-0472">Membrane</keyword>
<feature type="compositionally biased region" description="Low complexity" evidence="4">
    <location>
        <begin position="264"/>
        <end position="280"/>
    </location>
</feature>
<dbReference type="CDD" id="cd16917">
    <property type="entry name" value="HATPase_UhpB-NarQ-NarX-like"/>
    <property type="match status" value="1"/>
</dbReference>
<keyword evidence="1" id="KW-0808">Transferase</keyword>